<keyword evidence="3" id="KW-1185">Reference proteome</keyword>
<reference evidence="2" key="1">
    <citation type="journal article" date="2017" name="Nature">
        <title>The sunflower genome provides insights into oil metabolism, flowering and Asterid evolution.</title>
        <authorList>
            <person name="Badouin H."/>
            <person name="Gouzy J."/>
            <person name="Grassa C.J."/>
            <person name="Murat F."/>
            <person name="Staton S.E."/>
            <person name="Cottret L."/>
            <person name="Lelandais-Briere C."/>
            <person name="Owens G.L."/>
            <person name="Carrere S."/>
            <person name="Mayjonade B."/>
            <person name="Legrand L."/>
            <person name="Gill N."/>
            <person name="Kane N.C."/>
            <person name="Bowers J.E."/>
            <person name="Hubner S."/>
            <person name="Bellec A."/>
            <person name="Berard A."/>
            <person name="Berges H."/>
            <person name="Blanchet N."/>
            <person name="Boniface M.C."/>
            <person name="Brunel D."/>
            <person name="Catrice O."/>
            <person name="Chaidir N."/>
            <person name="Claudel C."/>
            <person name="Donnadieu C."/>
            <person name="Faraut T."/>
            <person name="Fievet G."/>
            <person name="Helmstetter N."/>
            <person name="King M."/>
            <person name="Knapp S.J."/>
            <person name="Lai Z."/>
            <person name="Le Paslier M.C."/>
            <person name="Lippi Y."/>
            <person name="Lorenzon L."/>
            <person name="Mandel J.R."/>
            <person name="Marage G."/>
            <person name="Marchand G."/>
            <person name="Marquand E."/>
            <person name="Bret-Mestries E."/>
            <person name="Morien E."/>
            <person name="Nambeesan S."/>
            <person name="Nguyen T."/>
            <person name="Pegot-Espagnet P."/>
            <person name="Pouilly N."/>
            <person name="Raftis F."/>
            <person name="Sallet E."/>
            <person name="Schiex T."/>
            <person name="Thomas J."/>
            <person name="Vandecasteele C."/>
            <person name="Vares D."/>
            <person name="Vear F."/>
            <person name="Vautrin S."/>
            <person name="Crespi M."/>
            <person name="Mangin B."/>
            <person name="Burke J.M."/>
            <person name="Salse J."/>
            <person name="Munos S."/>
            <person name="Vincourt P."/>
            <person name="Rieseberg L.H."/>
            <person name="Langlade N.B."/>
        </authorList>
    </citation>
    <scope>NUCLEOTIDE SEQUENCE</scope>
    <source>
        <tissue evidence="2">Leaves</tissue>
    </source>
</reference>
<evidence type="ECO:0000256" key="1">
    <source>
        <dbReference type="SAM" id="Coils"/>
    </source>
</evidence>
<comment type="caution">
    <text evidence="2">The sequence shown here is derived from an EMBL/GenBank/DDBJ whole genome shotgun (WGS) entry which is preliminary data.</text>
</comment>
<name>A0A9K3NS43_HELAN</name>
<dbReference type="Proteomes" id="UP000215914">
    <property type="component" value="Unassembled WGS sequence"/>
</dbReference>
<evidence type="ECO:0000313" key="3">
    <source>
        <dbReference type="Proteomes" id="UP000215914"/>
    </source>
</evidence>
<gene>
    <name evidence="2" type="ORF">HanXRQr2_Chr04g0157511</name>
</gene>
<feature type="coiled-coil region" evidence="1">
    <location>
        <begin position="125"/>
        <end position="159"/>
    </location>
</feature>
<protein>
    <submittedName>
        <fullName evidence="2">Uncharacterized protein</fullName>
    </submittedName>
</protein>
<sequence length="313" mass="36147">MVHGGLPPGEVRHQKDRRYDNLYRFHVYAQANCASTSYQITREWRTMYRERAEWEKHSERLAAEAKLFEKAKADLAKKKADFEKEKKLEEWGLQGVKLKLSESKDTLAKDRCKWRVASERENQRMFAARTEITNLKARVEELTKSEEDFKERYEEAKSHRERVEVLWVNTVSISSLTIRTWLARTLRLLSSNVTCVSHNKRLRLKSKKGESLEIDLTTERVKAKSAEEARKVCRAALNVAQDNYSEVQSIVEPLINNLDWLQNYGIAHIANSILNSAELYRVVVALTVAYRAVGHRAGYVECAAHVDTALATH</sequence>
<reference evidence="2" key="2">
    <citation type="submission" date="2020-06" db="EMBL/GenBank/DDBJ databases">
        <title>Helianthus annuus Genome sequencing and assembly Release 2.</title>
        <authorList>
            <person name="Gouzy J."/>
            <person name="Langlade N."/>
            <person name="Munos S."/>
        </authorList>
    </citation>
    <scope>NUCLEOTIDE SEQUENCE</scope>
    <source>
        <tissue evidence="2">Leaves</tissue>
    </source>
</reference>
<accession>A0A9K3NS43</accession>
<dbReference type="AlphaFoldDB" id="A0A9K3NS43"/>
<proteinExistence type="predicted"/>
<organism evidence="2 3">
    <name type="scientific">Helianthus annuus</name>
    <name type="common">Common sunflower</name>
    <dbReference type="NCBI Taxonomy" id="4232"/>
    <lineage>
        <taxon>Eukaryota</taxon>
        <taxon>Viridiplantae</taxon>
        <taxon>Streptophyta</taxon>
        <taxon>Embryophyta</taxon>
        <taxon>Tracheophyta</taxon>
        <taxon>Spermatophyta</taxon>
        <taxon>Magnoliopsida</taxon>
        <taxon>eudicotyledons</taxon>
        <taxon>Gunneridae</taxon>
        <taxon>Pentapetalae</taxon>
        <taxon>asterids</taxon>
        <taxon>campanulids</taxon>
        <taxon>Asterales</taxon>
        <taxon>Asteraceae</taxon>
        <taxon>Asteroideae</taxon>
        <taxon>Heliantheae alliance</taxon>
        <taxon>Heliantheae</taxon>
        <taxon>Helianthus</taxon>
    </lineage>
</organism>
<dbReference type="EMBL" id="MNCJ02000319">
    <property type="protein sequence ID" value="KAF5809468.1"/>
    <property type="molecule type" value="Genomic_DNA"/>
</dbReference>
<keyword evidence="1" id="KW-0175">Coiled coil</keyword>
<evidence type="ECO:0000313" key="2">
    <source>
        <dbReference type="EMBL" id="KAF5809468.1"/>
    </source>
</evidence>
<dbReference type="Gramene" id="mRNA:HanXRQr2_Chr04g0157511">
    <property type="protein sequence ID" value="mRNA:HanXRQr2_Chr04g0157511"/>
    <property type="gene ID" value="HanXRQr2_Chr04g0157511"/>
</dbReference>